<dbReference type="InterPro" id="IPR036188">
    <property type="entry name" value="FAD/NAD-bd_sf"/>
</dbReference>
<gene>
    <name evidence="1" type="ORF">BGW36DRAFT_389803</name>
</gene>
<dbReference type="GO" id="GO:0071949">
    <property type="term" value="F:FAD binding"/>
    <property type="evidence" value="ECO:0007669"/>
    <property type="project" value="InterPro"/>
</dbReference>
<organism evidence="1 2">
    <name type="scientific">Talaromyces proteolyticus</name>
    <dbReference type="NCBI Taxonomy" id="1131652"/>
    <lineage>
        <taxon>Eukaryota</taxon>
        <taxon>Fungi</taxon>
        <taxon>Dikarya</taxon>
        <taxon>Ascomycota</taxon>
        <taxon>Pezizomycotina</taxon>
        <taxon>Eurotiomycetes</taxon>
        <taxon>Eurotiomycetidae</taxon>
        <taxon>Eurotiales</taxon>
        <taxon>Trichocomaceae</taxon>
        <taxon>Talaromyces</taxon>
        <taxon>Talaromyces sect. Bacilispori</taxon>
    </lineage>
</organism>
<dbReference type="AlphaFoldDB" id="A0AAD4KFI8"/>
<dbReference type="RefSeq" id="XP_046066109.1">
    <property type="nucleotide sequence ID" value="XM_046217397.1"/>
</dbReference>
<evidence type="ECO:0000313" key="1">
    <source>
        <dbReference type="EMBL" id="KAH8689826.1"/>
    </source>
</evidence>
<dbReference type="GO" id="GO:0050151">
    <property type="term" value="F:oleate hydratase activity"/>
    <property type="evidence" value="ECO:0007669"/>
    <property type="project" value="InterPro"/>
</dbReference>
<dbReference type="GO" id="GO:0006631">
    <property type="term" value="P:fatty acid metabolic process"/>
    <property type="evidence" value="ECO:0007669"/>
    <property type="project" value="InterPro"/>
</dbReference>
<protein>
    <submittedName>
        <fullName evidence="1">67 kDa myosin-cross-reactive antigen family protein</fullName>
    </submittedName>
</protein>
<dbReference type="Gene3D" id="3.50.50.60">
    <property type="entry name" value="FAD/NAD(P)-binding domain"/>
    <property type="match status" value="3"/>
</dbReference>
<dbReference type="PANTHER" id="PTHR37417">
    <property type="entry name" value="67 KDA MYOSIN-CROSS-REACTIVE ANTIGEN FAMILY PROTEIN (AFU_ORTHOLOGUE AFUA_5G09970)"/>
    <property type="match status" value="1"/>
</dbReference>
<dbReference type="PANTHER" id="PTHR37417:SF4">
    <property type="entry name" value="67 KDA MYOSIN-CROSS-REACTIVE ANTIGEN FAMILY PROTEIN (AFU_ORTHOLOGUE AFUA_3G03570)"/>
    <property type="match status" value="1"/>
</dbReference>
<accession>A0AAD4KFI8</accession>
<name>A0AAD4KFI8_9EURO</name>
<dbReference type="GeneID" id="70247684"/>
<sequence>MGENQNNIPSIRNDHPSDVQAWLIGSGIASITAAVHLIRDAGVPGSNIHILDEHAHLGGGMESFGNAQEGYFLPFECHPYFHGGCIENLLGAVPSITQQGKSLLDTVYAFERTERPAPKQTALTRAVKRGDFGPEAVRTEGINVGLKHRLELIKLLLQSEEELESKTIDSFFDPPFFETVFWMLWSTTFALQPYHSVVEFQRHLRKYLEEIQSLNNLKVMNRTRFNLYESVTIPIIHYLESKEVDFRLNAKVTDLRFSSESDLNTVSEIELMSNGAQHLVPVSPRDVVITTLGSTALGATFGSNISPPPRRYGTNRHASREWELWEKLSSKSAKFGNPALFLSHTKQSMVVIFTTTFLGMEFLQLYEKLTQDSPGTGALLTLTQSNWLITISIPHQPLFSNQPADINVIYGYALNPTVEGNYMKKPMLACSGEEILLETLSHLDFPVSSMLATSKTIPCAMPLGTAPFLAHSRQDRPAVIPEGTTNIACVGQFAEIPEDTTLTVEYSVRGAKLAVNELMGLPDALPKIRKSLLLEVFDLML</sequence>
<proteinExistence type="predicted"/>
<dbReference type="InterPro" id="IPR010354">
    <property type="entry name" value="Oleate_hydratase"/>
</dbReference>
<comment type="caution">
    <text evidence="1">The sequence shown here is derived from an EMBL/GenBank/DDBJ whole genome shotgun (WGS) entry which is preliminary data.</text>
</comment>
<evidence type="ECO:0000313" key="2">
    <source>
        <dbReference type="Proteomes" id="UP001201262"/>
    </source>
</evidence>
<dbReference type="SUPFAM" id="SSF51905">
    <property type="entry name" value="FAD/NAD(P)-binding domain"/>
    <property type="match status" value="1"/>
</dbReference>
<dbReference type="Proteomes" id="UP001201262">
    <property type="component" value="Unassembled WGS sequence"/>
</dbReference>
<dbReference type="EMBL" id="JAJTJA010000014">
    <property type="protein sequence ID" value="KAH8689826.1"/>
    <property type="molecule type" value="Genomic_DNA"/>
</dbReference>
<dbReference type="Pfam" id="PF06100">
    <property type="entry name" value="MCRA"/>
    <property type="match status" value="1"/>
</dbReference>
<keyword evidence="2" id="KW-1185">Reference proteome</keyword>
<reference evidence="1" key="1">
    <citation type="submission" date="2021-12" db="EMBL/GenBank/DDBJ databases">
        <title>Convergent genome expansion in fungi linked to evolution of root-endophyte symbiosis.</title>
        <authorList>
            <consortium name="DOE Joint Genome Institute"/>
            <person name="Ke Y.-H."/>
            <person name="Bonito G."/>
            <person name="Liao H.-L."/>
            <person name="Looney B."/>
            <person name="Rojas-Flechas A."/>
            <person name="Nash J."/>
            <person name="Hameed K."/>
            <person name="Schadt C."/>
            <person name="Martin F."/>
            <person name="Crous P.W."/>
            <person name="Miettinen O."/>
            <person name="Magnuson J.K."/>
            <person name="Labbe J."/>
            <person name="Jacobson D."/>
            <person name="Doktycz M.J."/>
            <person name="Veneault-Fourrey C."/>
            <person name="Kuo A."/>
            <person name="Mondo S."/>
            <person name="Calhoun S."/>
            <person name="Riley R."/>
            <person name="Ohm R."/>
            <person name="LaButti K."/>
            <person name="Andreopoulos B."/>
            <person name="Pangilinan J."/>
            <person name="Nolan M."/>
            <person name="Tritt A."/>
            <person name="Clum A."/>
            <person name="Lipzen A."/>
            <person name="Daum C."/>
            <person name="Barry K."/>
            <person name="Grigoriev I.V."/>
            <person name="Vilgalys R."/>
        </authorList>
    </citation>
    <scope>NUCLEOTIDE SEQUENCE</scope>
    <source>
        <strain evidence="1">PMI_201</strain>
    </source>
</reference>